<reference evidence="1 2" key="1">
    <citation type="submission" date="2015-09" db="EMBL/GenBank/DDBJ databases">
        <authorList>
            <consortium name="Pathogen Informatics"/>
        </authorList>
    </citation>
    <scope>NUCLEOTIDE SEQUENCE [LARGE SCALE GENOMIC DNA]</scope>
    <source>
        <strain evidence="1 2">2789STDY5608854</strain>
    </source>
</reference>
<proteinExistence type="predicted"/>
<evidence type="ECO:0000313" key="2">
    <source>
        <dbReference type="Proteomes" id="UP000095746"/>
    </source>
</evidence>
<gene>
    <name evidence="1" type="ORF">ERS852411_03144</name>
</gene>
<protein>
    <submittedName>
        <fullName evidence="1">Uncharacterized protein</fullName>
    </submittedName>
</protein>
<organism evidence="1 2">
    <name type="scientific">Flavonifractor plautii</name>
    <name type="common">Fusobacterium plautii</name>
    <dbReference type="NCBI Taxonomy" id="292800"/>
    <lineage>
        <taxon>Bacteria</taxon>
        <taxon>Bacillati</taxon>
        <taxon>Bacillota</taxon>
        <taxon>Clostridia</taxon>
        <taxon>Eubacteriales</taxon>
        <taxon>Oscillospiraceae</taxon>
        <taxon>Flavonifractor</taxon>
    </lineage>
</organism>
<dbReference type="EMBL" id="CYZT01000360">
    <property type="protein sequence ID" value="CUP44446.1"/>
    <property type="molecule type" value="Genomic_DNA"/>
</dbReference>
<name>A0A174N9P5_FLAPL</name>
<accession>A0A174N9P5</accession>
<sequence>MPLSRLAARSMLYQRLEGPAQVVEPLPSTSLKRLASSLAVVSFGSVRSRGTDTVSPSPAASSTAWAWAVSKSTPVTEGTISRVSLSK</sequence>
<dbReference type="Proteomes" id="UP000095746">
    <property type="component" value="Unassembled WGS sequence"/>
</dbReference>
<dbReference type="AlphaFoldDB" id="A0A174N9P5"/>
<evidence type="ECO:0000313" key="1">
    <source>
        <dbReference type="EMBL" id="CUP44446.1"/>
    </source>
</evidence>